<dbReference type="InterPro" id="IPR002918">
    <property type="entry name" value="Lipase_EstA/Esterase_EstB"/>
</dbReference>
<dbReference type="EMBL" id="SUMC01000037">
    <property type="protein sequence ID" value="TKA06513.1"/>
    <property type="molecule type" value="Genomic_DNA"/>
</dbReference>
<evidence type="ECO:0000313" key="2">
    <source>
        <dbReference type="EMBL" id="TKA06513.1"/>
    </source>
</evidence>
<dbReference type="Proteomes" id="UP000305778">
    <property type="component" value="Unassembled WGS sequence"/>
</dbReference>
<gene>
    <name evidence="2" type="ORF">FCI23_31025</name>
</gene>
<evidence type="ECO:0000313" key="3">
    <source>
        <dbReference type="Proteomes" id="UP000305778"/>
    </source>
</evidence>
<organism evidence="2 3">
    <name type="scientific">Actinacidiphila oryziradicis</name>
    <dbReference type="NCBI Taxonomy" id="2571141"/>
    <lineage>
        <taxon>Bacteria</taxon>
        <taxon>Bacillati</taxon>
        <taxon>Actinomycetota</taxon>
        <taxon>Actinomycetes</taxon>
        <taxon>Kitasatosporales</taxon>
        <taxon>Streptomycetaceae</taxon>
        <taxon>Actinacidiphila</taxon>
    </lineage>
</organism>
<feature type="signal peptide" evidence="1">
    <location>
        <begin position="1"/>
        <end position="30"/>
    </location>
</feature>
<feature type="chain" id="PRO_5020560397" evidence="1">
    <location>
        <begin position="31"/>
        <end position="226"/>
    </location>
</feature>
<keyword evidence="1" id="KW-0732">Signal</keyword>
<dbReference type="PANTHER" id="PTHR32015">
    <property type="entry name" value="FASTING INDUCED LIPASE"/>
    <property type="match status" value="1"/>
</dbReference>
<dbReference type="SUPFAM" id="SSF53474">
    <property type="entry name" value="alpha/beta-Hydrolases"/>
    <property type="match status" value="1"/>
</dbReference>
<proteinExistence type="predicted"/>
<dbReference type="RefSeq" id="WP_136727274.1">
    <property type="nucleotide sequence ID" value="NZ_SUMC01000037.1"/>
</dbReference>
<dbReference type="PANTHER" id="PTHR32015:SF1">
    <property type="entry name" value="LIPASE"/>
    <property type="match status" value="1"/>
</dbReference>
<keyword evidence="3" id="KW-1185">Reference proteome</keyword>
<keyword evidence="2" id="KW-0378">Hydrolase</keyword>
<dbReference type="Gene3D" id="3.40.50.1820">
    <property type="entry name" value="alpha/beta hydrolase"/>
    <property type="match status" value="1"/>
</dbReference>
<comment type="caution">
    <text evidence="2">The sequence shown here is derived from an EMBL/GenBank/DDBJ whole genome shotgun (WGS) entry which is preliminary data.</text>
</comment>
<dbReference type="GO" id="GO:0016042">
    <property type="term" value="P:lipid catabolic process"/>
    <property type="evidence" value="ECO:0007669"/>
    <property type="project" value="InterPro"/>
</dbReference>
<dbReference type="InterPro" id="IPR029058">
    <property type="entry name" value="AB_hydrolase_fold"/>
</dbReference>
<dbReference type="AlphaFoldDB" id="A0A4U0SCH9"/>
<name>A0A4U0SCH9_9ACTN</name>
<dbReference type="OrthoDB" id="8871309at2"/>
<sequence>MHRLTRSAAAVFTTVLASLLVLLAVPPAQAATHDPVIFVHGLSGSASSWDEFVADFKADGYTSDQLYAWSYDWTQSNKTSASQLATEVQTVLAKTGASKVDLVTHSMGALVGRWYLKFDSGTSYVDDFVSLAGTNHGTSLASLCSLLYTSCAEMYTGSSFLTTLNAGDETPGSVTYGSYWSDCDEAVIPNSSAILAGATNVDVGCVSHTNMNSDYAVYQQVRDFIA</sequence>
<protein>
    <submittedName>
        <fullName evidence="2">Alpha/beta fold hydrolase</fullName>
    </submittedName>
</protein>
<accession>A0A4U0SCH9</accession>
<dbReference type="Pfam" id="PF01674">
    <property type="entry name" value="Lipase_2"/>
    <property type="match status" value="1"/>
</dbReference>
<dbReference type="GO" id="GO:0016298">
    <property type="term" value="F:lipase activity"/>
    <property type="evidence" value="ECO:0007669"/>
    <property type="project" value="TreeGrafter"/>
</dbReference>
<evidence type="ECO:0000256" key="1">
    <source>
        <dbReference type="SAM" id="SignalP"/>
    </source>
</evidence>
<reference evidence="2 3" key="1">
    <citation type="submission" date="2019-04" db="EMBL/GenBank/DDBJ databases">
        <title>Streptomyces oryziradicis sp. nov., a novel actinomycete isolated from rhizosphere soil of rice (Oryza sativa L.).</title>
        <authorList>
            <person name="Li C."/>
        </authorList>
    </citation>
    <scope>NUCLEOTIDE SEQUENCE [LARGE SCALE GENOMIC DNA]</scope>
    <source>
        <strain evidence="2 3">NEAU-C40</strain>
    </source>
</reference>